<protein>
    <submittedName>
        <fullName evidence="1">Uncharacterized protein</fullName>
    </submittedName>
</protein>
<dbReference type="AlphaFoldDB" id="A0ABD0U495"/>
<keyword evidence="2" id="KW-1185">Reference proteome</keyword>
<dbReference type="EMBL" id="JANQDX010000018">
    <property type="protein sequence ID" value="KAL0906895.1"/>
    <property type="molecule type" value="Genomic_DNA"/>
</dbReference>
<dbReference type="Proteomes" id="UP001552299">
    <property type="component" value="Unassembled WGS sequence"/>
</dbReference>
<evidence type="ECO:0000313" key="2">
    <source>
        <dbReference type="Proteomes" id="UP001552299"/>
    </source>
</evidence>
<name>A0ABD0U495_DENTH</name>
<comment type="caution">
    <text evidence="1">The sequence shown here is derived from an EMBL/GenBank/DDBJ whole genome shotgun (WGS) entry which is preliminary data.</text>
</comment>
<sequence length="215" mass="24855">MDSGDRAVVGSCWEVETAANSHEKLWISDFSTPGRLGQQPETLNSSLETFPESRQHLASYNRFDKQLPISWERLSSHALRPALVVSRYLRSVQISQFHITVRSAHLKRKRQKTICTKMGINYLESRILSLLVEFICKVPENRCRNYRQRLRHSAAKEGIRPRTISREDRQGNALAVYLPLNLKTLRSIVRNCRQKPNATARVYQRQDGQSVQKLL</sequence>
<gene>
    <name evidence="1" type="ORF">M5K25_025426</name>
</gene>
<organism evidence="1 2">
    <name type="scientific">Dendrobium thyrsiflorum</name>
    <name type="common">Pinecone-like raceme dendrobium</name>
    <name type="synonym">Orchid</name>
    <dbReference type="NCBI Taxonomy" id="117978"/>
    <lineage>
        <taxon>Eukaryota</taxon>
        <taxon>Viridiplantae</taxon>
        <taxon>Streptophyta</taxon>
        <taxon>Embryophyta</taxon>
        <taxon>Tracheophyta</taxon>
        <taxon>Spermatophyta</taxon>
        <taxon>Magnoliopsida</taxon>
        <taxon>Liliopsida</taxon>
        <taxon>Asparagales</taxon>
        <taxon>Orchidaceae</taxon>
        <taxon>Epidendroideae</taxon>
        <taxon>Malaxideae</taxon>
        <taxon>Dendrobiinae</taxon>
        <taxon>Dendrobium</taxon>
    </lineage>
</organism>
<accession>A0ABD0U495</accession>
<reference evidence="1 2" key="1">
    <citation type="journal article" date="2024" name="Plant Biotechnol. J.">
        <title>Dendrobium thyrsiflorum genome and its molecular insights into genes involved in important horticultural traits.</title>
        <authorList>
            <person name="Chen B."/>
            <person name="Wang J.Y."/>
            <person name="Zheng P.J."/>
            <person name="Li K.L."/>
            <person name="Liang Y.M."/>
            <person name="Chen X.F."/>
            <person name="Zhang C."/>
            <person name="Zhao X."/>
            <person name="He X."/>
            <person name="Zhang G.Q."/>
            <person name="Liu Z.J."/>
            <person name="Xu Q."/>
        </authorList>
    </citation>
    <scope>NUCLEOTIDE SEQUENCE [LARGE SCALE GENOMIC DNA]</scope>
    <source>
        <strain evidence="1">GZMU011</strain>
    </source>
</reference>
<proteinExistence type="predicted"/>
<evidence type="ECO:0000313" key="1">
    <source>
        <dbReference type="EMBL" id="KAL0906895.1"/>
    </source>
</evidence>